<feature type="transmembrane region" description="Helical" evidence="1">
    <location>
        <begin position="390"/>
        <end position="413"/>
    </location>
</feature>
<evidence type="ECO:0000313" key="2">
    <source>
        <dbReference type="EMBL" id="KAK3322660.1"/>
    </source>
</evidence>
<reference evidence="2" key="1">
    <citation type="journal article" date="2023" name="Mol. Phylogenet. Evol.">
        <title>Genome-scale phylogeny and comparative genomics of the fungal order Sordariales.</title>
        <authorList>
            <person name="Hensen N."/>
            <person name="Bonometti L."/>
            <person name="Westerberg I."/>
            <person name="Brannstrom I.O."/>
            <person name="Guillou S."/>
            <person name="Cros-Aarteil S."/>
            <person name="Calhoun S."/>
            <person name="Haridas S."/>
            <person name="Kuo A."/>
            <person name="Mondo S."/>
            <person name="Pangilinan J."/>
            <person name="Riley R."/>
            <person name="LaButti K."/>
            <person name="Andreopoulos B."/>
            <person name="Lipzen A."/>
            <person name="Chen C."/>
            <person name="Yan M."/>
            <person name="Daum C."/>
            <person name="Ng V."/>
            <person name="Clum A."/>
            <person name="Steindorff A."/>
            <person name="Ohm R.A."/>
            <person name="Martin F."/>
            <person name="Silar P."/>
            <person name="Natvig D.O."/>
            <person name="Lalanne C."/>
            <person name="Gautier V."/>
            <person name="Ament-Velasquez S.L."/>
            <person name="Kruys A."/>
            <person name="Hutchinson M.I."/>
            <person name="Powell A.J."/>
            <person name="Barry K."/>
            <person name="Miller A.N."/>
            <person name="Grigoriev I.V."/>
            <person name="Debuchy R."/>
            <person name="Gladieux P."/>
            <person name="Hiltunen Thoren M."/>
            <person name="Johannesson H."/>
        </authorList>
    </citation>
    <scope>NUCLEOTIDE SEQUENCE</scope>
    <source>
        <strain evidence="2">CBS 118394</strain>
    </source>
</reference>
<proteinExistence type="predicted"/>
<evidence type="ECO:0000313" key="3">
    <source>
        <dbReference type="Proteomes" id="UP001283341"/>
    </source>
</evidence>
<dbReference type="EMBL" id="JAUEDM010000003">
    <property type="protein sequence ID" value="KAK3322660.1"/>
    <property type="molecule type" value="Genomic_DNA"/>
</dbReference>
<gene>
    <name evidence="2" type="ORF">B0H66DRAFT_211910</name>
</gene>
<feature type="transmembrane region" description="Helical" evidence="1">
    <location>
        <begin position="86"/>
        <end position="106"/>
    </location>
</feature>
<keyword evidence="3" id="KW-1185">Reference proteome</keyword>
<name>A0AAE0ICP5_9PEZI</name>
<dbReference type="Proteomes" id="UP001283341">
    <property type="component" value="Unassembled WGS sequence"/>
</dbReference>
<evidence type="ECO:0000256" key="1">
    <source>
        <dbReference type="SAM" id="Phobius"/>
    </source>
</evidence>
<dbReference type="AlphaFoldDB" id="A0AAE0ICP5"/>
<organism evidence="2 3">
    <name type="scientific">Apodospora peruviana</name>
    <dbReference type="NCBI Taxonomy" id="516989"/>
    <lineage>
        <taxon>Eukaryota</taxon>
        <taxon>Fungi</taxon>
        <taxon>Dikarya</taxon>
        <taxon>Ascomycota</taxon>
        <taxon>Pezizomycotina</taxon>
        <taxon>Sordariomycetes</taxon>
        <taxon>Sordariomycetidae</taxon>
        <taxon>Sordariales</taxon>
        <taxon>Lasiosphaeriaceae</taxon>
        <taxon>Apodospora</taxon>
    </lineage>
</organism>
<keyword evidence="1" id="KW-1133">Transmembrane helix</keyword>
<comment type="caution">
    <text evidence="2">The sequence shown here is derived from an EMBL/GenBank/DDBJ whole genome shotgun (WGS) entry which is preliminary data.</text>
</comment>
<reference evidence="2" key="2">
    <citation type="submission" date="2023-06" db="EMBL/GenBank/DDBJ databases">
        <authorList>
            <consortium name="Lawrence Berkeley National Laboratory"/>
            <person name="Haridas S."/>
            <person name="Hensen N."/>
            <person name="Bonometti L."/>
            <person name="Westerberg I."/>
            <person name="Brannstrom I.O."/>
            <person name="Guillou S."/>
            <person name="Cros-Aarteil S."/>
            <person name="Calhoun S."/>
            <person name="Kuo A."/>
            <person name="Mondo S."/>
            <person name="Pangilinan J."/>
            <person name="Riley R."/>
            <person name="Labutti K."/>
            <person name="Andreopoulos B."/>
            <person name="Lipzen A."/>
            <person name="Chen C."/>
            <person name="Yanf M."/>
            <person name="Daum C."/>
            <person name="Ng V."/>
            <person name="Clum A."/>
            <person name="Steindorff A."/>
            <person name="Ohm R."/>
            <person name="Martin F."/>
            <person name="Silar P."/>
            <person name="Natvig D."/>
            <person name="Lalanne C."/>
            <person name="Gautier V."/>
            <person name="Ament-Velasquez S.L."/>
            <person name="Kruys A."/>
            <person name="Hutchinson M.I."/>
            <person name="Powell A.J."/>
            <person name="Barry K."/>
            <person name="Miller A.N."/>
            <person name="Grigoriev I.V."/>
            <person name="Debuchy R."/>
            <person name="Gladieux P."/>
            <person name="Thoren M.H."/>
            <person name="Johannesson H."/>
        </authorList>
    </citation>
    <scope>NUCLEOTIDE SEQUENCE</scope>
    <source>
        <strain evidence="2">CBS 118394</strain>
    </source>
</reference>
<feature type="transmembrane region" description="Helical" evidence="1">
    <location>
        <begin position="60"/>
        <end position="80"/>
    </location>
</feature>
<sequence length="551" mass="61583">MVDFNGGAIFSQGVIIDLDAALVRVWLRVYFTALLIAIGLLGTKICLLRPQLILLRNGRVPILLTTGWLSAVDAIQTMWLTRSNPLGLMGLVMILAGVIMTVSDLATSGLVTTVNLPGRCPVNTSSVFYVVPTAPSFDEMVATHPASAQAYDIRRSHEANMRNDGVPGLYRVIDPDPRFRASEDDIYGSWRCKDMEVLSVFAPDNTTVNVTDHLFERGLMYTNSSNAIYSWYYVIDGNYEKDMAIWTSNDIQWPDTEGVLPDRKPWDFMIAIQEGSKPGDDIRMHNYHCALETQKPHELDWIFNSTHDAFQALVNWANAVVIHRYSNNFTSVWMVDSPIPTLEEAFNSAFMSLGAMHGENNRRPDGSAIFAEEQMTKGCLLPKAHVPWPVMLLFILVGLILFWFVAHCLLLMIQIRHAQHQNAVSASSLENGQGHGQGYGQMPISPPVGFMSWLKHAVHKDGRKNGDPREAVHTRTLQHWHLKYHDGVALVAETEPELLDRKDGRAGTWSSISRISSWKKTGSTTKITTKEIAVSSDDKSDMTKSDSNLSR</sequence>
<feature type="transmembrane region" description="Helical" evidence="1">
    <location>
        <begin position="29"/>
        <end position="48"/>
    </location>
</feature>
<keyword evidence="1" id="KW-0472">Membrane</keyword>
<protein>
    <submittedName>
        <fullName evidence="2">Uncharacterized protein</fullName>
    </submittedName>
</protein>
<accession>A0AAE0ICP5</accession>
<keyword evidence="1" id="KW-0812">Transmembrane</keyword>